<proteinExistence type="predicted"/>
<dbReference type="Proteomes" id="UP000518266">
    <property type="component" value="Unassembled WGS sequence"/>
</dbReference>
<gene>
    <name evidence="1" type="ORF">F7725_009877</name>
</gene>
<reference evidence="1 2" key="1">
    <citation type="submission" date="2020-03" db="EMBL/GenBank/DDBJ databases">
        <title>Dissostichus mawsoni Genome sequencing and assembly.</title>
        <authorList>
            <person name="Park H."/>
        </authorList>
    </citation>
    <scope>NUCLEOTIDE SEQUENCE [LARGE SCALE GENOMIC DNA]</scope>
    <source>
        <strain evidence="1">DM0001</strain>
        <tissue evidence="1">Muscle</tissue>
    </source>
</reference>
<protein>
    <submittedName>
        <fullName evidence="1">Uncharacterized protein</fullName>
    </submittedName>
</protein>
<keyword evidence="2" id="KW-1185">Reference proteome</keyword>
<dbReference type="EMBL" id="JAAKFY010000022">
    <property type="protein sequence ID" value="KAF3838109.1"/>
    <property type="molecule type" value="Genomic_DNA"/>
</dbReference>
<sequence>MPSQGRSFNDCQAATKDPSSLMRACPPIRGVDPCVSSHDDISSVLIMSRAAKFFPYDLDAAPAGIGDALHYKPVVHCSALIGPNRGPNRQHLLNSFIQIDTRGSEKYRQHPFQLMHSVPQLPHKTPSRS</sequence>
<dbReference type="AlphaFoldDB" id="A0A7J5XNH4"/>
<name>A0A7J5XNH4_DISMA</name>
<organism evidence="1 2">
    <name type="scientific">Dissostichus mawsoni</name>
    <name type="common">Antarctic cod</name>
    <dbReference type="NCBI Taxonomy" id="36200"/>
    <lineage>
        <taxon>Eukaryota</taxon>
        <taxon>Metazoa</taxon>
        <taxon>Chordata</taxon>
        <taxon>Craniata</taxon>
        <taxon>Vertebrata</taxon>
        <taxon>Euteleostomi</taxon>
        <taxon>Actinopterygii</taxon>
        <taxon>Neopterygii</taxon>
        <taxon>Teleostei</taxon>
        <taxon>Neoteleostei</taxon>
        <taxon>Acanthomorphata</taxon>
        <taxon>Eupercaria</taxon>
        <taxon>Perciformes</taxon>
        <taxon>Notothenioidei</taxon>
        <taxon>Nototheniidae</taxon>
        <taxon>Dissostichus</taxon>
    </lineage>
</organism>
<evidence type="ECO:0000313" key="2">
    <source>
        <dbReference type="Proteomes" id="UP000518266"/>
    </source>
</evidence>
<comment type="caution">
    <text evidence="1">The sequence shown here is derived from an EMBL/GenBank/DDBJ whole genome shotgun (WGS) entry which is preliminary data.</text>
</comment>
<accession>A0A7J5XNH4</accession>
<evidence type="ECO:0000313" key="1">
    <source>
        <dbReference type="EMBL" id="KAF3838109.1"/>
    </source>
</evidence>